<evidence type="ECO:0000313" key="2">
    <source>
        <dbReference type="Proteomes" id="UP000297053"/>
    </source>
</evidence>
<dbReference type="OMA" id="DIGMERF"/>
<accession>A0A4D6KBI3</accession>
<name>A0A4D6KBI3_9EURY</name>
<evidence type="ECO:0000313" key="1">
    <source>
        <dbReference type="EMBL" id="QCD64532.1"/>
    </source>
</evidence>
<dbReference type="Proteomes" id="UP000297053">
    <property type="component" value="Chromosome"/>
</dbReference>
<gene>
    <name evidence="1" type="ORF">E5139_02340</name>
</gene>
<proteinExistence type="predicted"/>
<protein>
    <submittedName>
        <fullName evidence="1">Uncharacterized protein</fullName>
    </submittedName>
</protein>
<dbReference type="AlphaFoldDB" id="A0A4D6KBI3"/>
<dbReference type="KEGG" id="halz:E5139_02340"/>
<dbReference type="EMBL" id="CP039375">
    <property type="protein sequence ID" value="QCD64532.1"/>
    <property type="molecule type" value="Genomic_DNA"/>
</dbReference>
<organism evidence="1 2">
    <name type="scientific">Halomicrobium mukohataei</name>
    <dbReference type="NCBI Taxonomy" id="57705"/>
    <lineage>
        <taxon>Archaea</taxon>
        <taxon>Methanobacteriati</taxon>
        <taxon>Methanobacteriota</taxon>
        <taxon>Stenosarchaea group</taxon>
        <taxon>Halobacteria</taxon>
        <taxon>Halobacteriales</taxon>
        <taxon>Haloarculaceae</taxon>
        <taxon>Halomicrobium</taxon>
    </lineage>
</organism>
<reference evidence="1 2" key="1">
    <citation type="submission" date="2019-04" db="EMBL/GenBank/DDBJ databases">
        <title>Complete genome sequence of Arthrobacter sp. ZXY-2 associated with effective atrazine degradation and salt adaptation.</title>
        <authorList>
            <person name="Zhao X."/>
        </authorList>
    </citation>
    <scope>NUCLEOTIDE SEQUENCE [LARGE SCALE GENOMIC DNA]</scope>
    <source>
        <strain evidence="2">ZP60</strain>
    </source>
</reference>
<reference evidence="1 2" key="2">
    <citation type="submission" date="2019-04" db="EMBL/GenBank/DDBJ databases">
        <authorList>
            <person name="Yang S."/>
            <person name="Wei W."/>
        </authorList>
    </citation>
    <scope>NUCLEOTIDE SEQUENCE [LARGE SCALE GENOMIC DNA]</scope>
    <source>
        <strain evidence="2">ZP60</strain>
    </source>
</reference>
<sequence>MDRDALLEQLSEDILAYVMHGSFPERHLVQEIAPDGFADRFDDYETLVRLHFVLKPAVVDFVERLPKRLRSIKTQTENVSTTTRGAVEGRIDWAGTVRERYARNPRDRSLFVCENRTENYDIDENVVLKRLLALVHETLQDCQPYFEREYDWVTERWKESTDLVETMREVVERNVHVRRIRRPEVYEPTDRMLQTAAQSRSEIYREAAALIEEYQRTLAGEPEAITNLLADTAITPDDDETLFELFVLFRYIAAVERMTDENFELQTITSGSQEVARLSTNGDDIVLYHDNSARDRGVSFESDVSEKPSKALSRTERIEREARAVADSYFRNRTFRSATGRPDVIVLEVQSENSNEYLITEVKHSKRPETIQRGISETLEYLAFLRQNGTLVHDDESMFGNGSNGVLVVQDLPDDETAPIDEQRSIKILQASEVDQKIEYILREILD</sequence>